<dbReference type="InterPro" id="IPR038492">
    <property type="entry name" value="GBBH-like_N_sf"/>
</dbReference>
<dbReference type="EMBL" id="JAUEDM010000008">
    <property type="protein sequence ID" value="KAK3312887.1"/>
    <property type="molecule type" value="Genomic_DNA"/>
</dbReference>
<dbReference type="GO" id="GO:0045329">
    <property type="term" value="P:carnitine biosynthetic process"/>
    <property type="evidence" value="ECO:0007669"/>
    <property type="project" value="TreeGrafter"/>
</dbReference>
<gene>
    <name evidence="10" type="ORF">B0H66DRAFT_569121</name>
</gene>
<dbReference type="InterPro" id="IPR050411">
    <property type="entry name" value="AlphaKG_dependent_hydroxylases"/>
</dbReference>
<feature type="domain" description="Gamma-butyrobetaine hydroxylase-like N-terminal" evidence="9">
    <location>
        <begin position="120"/>
        <end position="177"/>
    </location>
</feature>
<dbReference type="Gene3D" id="3.60.130.10">
    <property type="entry name" value="Clavaminate synthase-like"/>
    <property type="match status" value="1"/>
</dbReference>
<evidence type="ECO:0000256" key="5">
    <source>
        <dbReference type="ARBA" id="ARBA00023002"/>
    </source>
</evidence>
<dbReference type="Proteomes" id="UP001283341">
    <property type="component" value="Unassembled WGS sequence"/>
</dbReference>
<evidence type="ECO:0000256" key="6">
    <source>
        <dbReference type="ARBA" id="ARBA00023004"/>
    </source>
</evidence>
<comment type="cofactor">
    <cofactor evidence="1">
        <name>Fe(2+)</name>
        <dbReference type="ChEBI" id="CHEBI:29033"/>
    </cofactor>
</comment>
<proteinExistence type="inferred from homology"/>
<feature type="domain" description="TauD/TfdA-like" evidence="8">
    <location>
        <begin position="238"/>
        <end position="477"/>
    </location>
</feature>
<accession>A0AAE0LYZ0</accession>
<evidence type="ECO:0000256" key="4">
    <source>
        <dbReference type="ARBA" id="ARBA00022964"/>
    </source>
</evidence>
<keyword evidence="3" id="KW-0479">Metal-binding</keyword>
<evidence type="ECO:0000256" key="3">
    <source>
        <dbReference type="ARBA" id="ARBA00022723"/>
    </source>
</evidence>
<dbReference type="AlphaFoldDB" id="A0AAE0LYZ0"/>
<dbReference type="InterPro" id="IPR003819">
    <property type="entry name" value="TauD/TfdA-like"/>
</dbReference>
<dbReference type="GO" id="GO:0046872">
    <property type="term" value="F:metal ion binding"/>
    <property type="evidence" value="ECO:0007669"/>
    <property type="project" value="UniProtKB-KW"/>
</dbReference>
<keyword evidence="6" id="KW-0408">Iron</keyword>
<protein>
    <recommendedName>
        <fullName evidence="12">Gamma-butyrobetaine dioxygenase</fullName>
    </recommendedName>
</protein>
<keyword evidence="4" id="KW-0223">Dioxygenase</keyword>
<evidence type="ECO:0000259" key="9">
    <source>
        <dbReference type="Pfam" id="PF06155"/>
    </source>
</evidence>
<evidence type="ECO:0000313" key="11">
    <source>
        <dbReference type="Proteomes" id="UP001283341"/>
    </source>
</evidence>
<evidence type="ECO:0000313" key="10">
    <source>
        <dbReference type="EMBL" id="KAK3312887.1"/>
    </source>
</evidence>
<feature type="region of interest" description="Disordered" evidence="7">
    <location>
        <begin position="534"/>
        <end position="556"/>
    </location>
</feature>
<name>A0AAE0LYZ0_9PEZI</name>
<comment type="caution">
    <text evidence="10">The sequence shown here is derived from an EMBL/GenBank/DDBJ whole genome shotgun (WGS) entry which is preliminary data.</text>
</comment>
<dbReference type="GO" id="GO:0016706">
    <property type="term" value="F:2-oxoglutarate-dependent dioxygenase activity"/>
    <property type="evidence" value="ECO:0007669"/>
    <property type="project" value="UniProtKB-ARBA"/>
</dbReference>
<dbReference type="Gene3D" id="3.30.2020.30">
    <property type="match status" value="1"/>
</dbReference>
<dbReference type="PANTHER" id="PTHR10696:SF25">
    <property type="entry name" value="OXIDOREDUCTASE AIM17-RELATED"/>
    <property type="match status" value="1"/>
</dbReference>
<reference evidence="10" key="1">
    <citation type="journal article" date="2023" name="Mol. Phylogenet. Evol.">
        <title>Genome-scale phylogeny and comparative genomics of the fungal order Sordariales.</title>
        <authorList>
            <person name="Hensen N."/>
            <person name="Bonometti L."/>
            <person name="Westerberg I."/>
            <person name="Brannstrom I.O."/>
            <person name="Guillou S."/>
            <person name="Cros-Aarteil S."/>
            <person name="Calhoun S."/>
            <person name="Haridas S."/>
            <person name="Kuo A."/>
            <person name="Mondo S."/>
            <person name="Pangilinan J."/>
            <person name="Riley R."/>
            <person name="LaButti K."/>
            <person name="Andreopoulos B."/>
            <person name="Lipzen A."/>
            <person name="Chen C."/>
            <person name="Yan M."/>
            <person name="Daum C."/>
            <person name="Ng V."/>
            <person name="Clum A."/>
            <person name="Steindorff A."/>
            <person name="Ohm R.A."/>
            <person name="Martin F."/>
            <person name="Silar P."/>
            <person name="Natvig D.O."/>
            <person name="Lalanne C."/>
            <person name="Gautier V."/>
            <person name="Ament-Velasquez S.L."/>
            <person name="Kruys A."/>
            <person name="Hutchinson M.I."/>
            <person name="Powell A.J."/>
            <person name="Barry K."/>
            <person name="Miller A.N."/>
            <person name="Grigoriev I.V."/>
            <person name="Debuchy R."/>
            <person name="Gladieux P."/>
            <person name="Hiltunen Thoren M."/>
            <person name="Johannesson H."/>
        </authorList>
    </citation>
    <scope>NUCLEOTIDE SEQUENCE</scope>
    <source>
        <strain evidence="10">CBS 118394</strain>
    </source>
</reference>
<reference evidence="10" key="2">
    <citation type="submission" date="2023-06" db="EMBL/GenBank/DDBJ databases">
        <authorList>
            <consortium name="Lawrence Berkeley National Laboratory"/>
            <person name="Haridas S."/>
            <person name="Hensen N."/>
            <person name="Bonometti L."/>
            <person name="Westerberg I."/>
            <person name="Brannstrom I.O."/>
            <person name="Guillou S."/>
            <person name="Cros-Aarteil S."/>
            <person name="Calhoun S."/>
            <person name="Kuo A."/>
            <person name="Mondo S."/>
            <person name="Pangilinan J."/>
            <person name="Riley R."/>
            <person name="Labutti K."/>
            <person name="Andreopoulos B."/>
            <person name="Lipzen A."/>
            <person name="Chen C."/>
            <person name="Yanf M."/>
            <person name="Daum C."/>
            <person name="Ng V."/>
            <person name="Clum A."/>
            <person name="Steindorff A."/>
            <person name="Ohm R."/>
            <person name="Martin F."/>
            <person name="Silar P."/>
            <person name="Natvig D."/>
            <person name="Lalanne C."/>
            <person name="Gautier V."/>
            <person name="Ament-Velasquez S.L."/>
            <person name="Kruys A."/>
            <person name="Hutchinson M.I."/>
            <person name="Powell A.J."/>
            <person name="Barry K."/>
            <person name="Miller A.N."/>
            <person name="Grigoriev I.V."/>
            <person name="Debuchy R."/>
            <person name="Gladieux P."/>
            <person name="Thoren M.H."/>
            <person name="Johannesson H."/>
        </authorList>
    </citation>
    <scope>NUCLEOTIDE SEQUENCE</scope>
    <source>
        <strain evidence="10">CBS 118394</strain>
    </source>
</reference>
<dbReference type="SUPFAM" id="SSF51197">
    <property type="entry name" value="Clavaminate synthase-like"/>
    <property type="match status" value="1"/>
</dbReference>
<dbReference type="Pfam" id="PF02668">
    <property type="entry name" value="TauD"/>
    <property type="match status" value="1"/>
</dbReference>
<dbReference type="CDD" id="cd00250">
    <property type="entry name" value="CAS_like"/>
    <property type="match status" value="1"/>
</dbReference>
<dbReference type="InterPro" id="IPR042098">
    <property type="entry name" value="TauD-like_sf"/>
</dbReference>
<organism evidence="10 11">
    <name type="scientific">Apodospora peruviana</name>
    <dbReference type="NCBI Taxonomy" id="516989"/>
    <lineage>
        <taxon>Eukaryota</taxon>
        <taxon>Fungi</taxon>
        <taxon>Dikarya</taxon>
        <taxon>Ascomycota</taxon>
        <taxon>Pezizomycotina</taxon>
        <taxon>Sordariomycetes</taxon>
        <taxon>Sordariomycetidae</taxon>
        <taxon>Sordariales</taxon>
        <taxon>Lasiosphaeriaceae</taxon>
        <taxon>Apodospora</taxon>
    </lineage>
</organism>
<sequence>MFRPSRVPAARELFRASTTSVASPILAGALTPRRCYSQPPGKQIKYHPSHTKRQEAKAARKWFLTEATWQNYLSKQRQLNGEAGNSGEAVDSHHDKPKILDVTVPGSGPGALRIVIDGHGATYVGLLWLRDSCQCPLCVNPHSGQKNFSTTDLPTNPPVSRARIADNGSIEVTWADMVFDPAQGKDVEHTSIFKYEEIIKWATYRQLEDSPHRLPTERIMWNRERYQSLLDEGLCRISYQDWVSGGEAFRKAFLGLARTGMIFVTDVPEAEDQVELVANKIGNLQHTFYGFTWDVRSKPQAENVAYTNEFLGLHQDLMYHVPIPRLQLLHCLKNSCEGGESLFSDGVRAAYELKAANADFWGLLKKPMVRFHYNKHPHFYEQVHPVIREEYHLIEATHWAPPFQAPFLPNGQSGSKGLMDWKRAARSFQGIISAEKNMIEVKLKPGECVIFDNWRVHHGRRQFKGEHGGDRWLKGAYISDQVYRAKLERVQRQPVDVADDEWLRIDVRAARIKAARNEFVQVMDLYYSKPMVTPETPAQEATPAEEEISAQEEISA</sequence>
<keyword evidence="11" id="KW-1185">Reference proteome</keyword>
<dbReference type="GO" id="GO:0005739">
    <property type="term" value="C:mitochondrion"/>
    <property type="evidence" value="ECO:0007669"/>
    <property type="project" value="TreeGrafter"/>
</dbReference>
<evidence type="ECO:0000259" key="8">
    <source>
        <dbReference type="Pfam" id="PF02668"/>
    </source>
</evidence>
<dbReference type="PANTHER" id="PTHR10696">
    <property type="entry name" value="GAMMA-BUTYROBETAINE HYDROXYLASE-RELATED"/>
    <property type="match status" value="1"/>
</dbReference>
<keyword evidence="5" id="KW-0560">Oxidoreductase</keyword>
<evidence type="ECO:0000256" key="2">
    <source>
        <dbReference type="ARBA" id="ARBA00008654"/>
    </source>
</evidence>
<evidence type="ECO:0000256" key="7">
    <source>
        <dbReference type="SAM" id="MobiDB-lite"/>
    </source>
</evidence>
<feature type="compositionally biased region" description="Acidic residues" evidence="7">
    <location>
        <begin position="543"/>
        <end position="556"/>
    </location>
</feature>
<dbReference type="InterPro" id="IPR010376">
    <property type="entry name" value="GBBH-like_N"/>
</dbReference>
<evidence type="ECO:0000256" key="1">
    <source>
        <dbReference type="ARBA" id="ARBA00001954"/>
    </source>
</evidence>
<dbReference type="Pfam" id="PF06155">
    <property type="entry name" value="GBBH-like_N"/>
    <property type="match status" value="1"/>
</dbReference>
<comment type="similarity">
    <text evidence="2">Belongs to the gamma-BBH/TMLD family.</text>
</comment>
<evidence type="ECO:0008006" key="12">
    <source>
        <dbReference type="Google" id="ProtNLM"/>
    </source>
</evidence>